<dbReference type="RefSeq" id="WP_114017005.1">
    <property type="nucleotide sequence ID" value="NZ_QOIM01000038.1"/>
</dbReference>
<dbReference type="EMBL" id="QOIM01000038">
    <property type="protein sequence ID" value="RCG16418.1"/>
    <property type="molecule type" value="Genomic_DNA"/>
</dbReference>
<evidence type="ECO:0000256" key="1">
    <source>
        <dbReference type="SAM" id="Phobius"/>
    </source>
</evidence>
<keyword evidence="4" id="KW-1185">Reference proteome</keyword>
<dbReference type="AlphaFoldDB" id="A0A367EEC3"/>
<feature type="transmembrane region" description="Helical" evidence="1">
    <location>
        <begin position="151"/>
        <end position="174"/>
    </location>
</feature>
<organism evidence="3 4">
    <name type="scientific">Streptomyces reniochalinae</name>
    <dbReference type="NCBI Taxonomy" id="2250578"/>
    <lineage>
        <taxon>Bacteria</taxon>
        <taxon>Bacillati</taxon>
        <taxon>Actinomycetota</taxon>
        <taxon>Actinomycetes</taxon>
        <taxon>Kitasatosporales</taxon>
        <taxon>Streptomycetaceae</taxon>
        <taxon>Streptomyces</taxon>
    </lineage>
</organism>
<keyword evidence="1" id="KW-1133">Transmembrane helix</keyword>
<feature type="domain" description="DUF1648" evidence="2">
    <location>
        <begin position="25"/>
        <end position="69"/>
    </location>
</feature>
<evidence type="ECO:0000313" key="3">
    <source>
        <dbReference type="EMBL" id="RCG16418.1"/>
    </source>
</evidence>
<name>A0A367EEC3_9ACTN</name>
<comment type="caution">
    <text evidence="3">The sequence shown here is derived from an EMBL/GenBank/DDBJ whole genome shotgun (WGS) entry which is preliminary data.</text>
</comment>
<feature type="transmembrane region" description="Helical" evidence="1">
    <location>
        <begin position="68"/>
        <end position="89"/>
    </location>
</feature>
<keyword evidence="1" id="KW-0472">Membrane</keyword>
<dbReference type="OrthoDB" id="4221725at2"/>
<dbReference type="Proteomes" id="UP000253507">
    <property type="component" value="Unassembled WGS sequence"/>
</dbReference>
<reference evidence="3 4" key="1">
    <citation type="submission" date="2018-06" db="EMBL/GenBank/DDBJ databases">
        <title>Streptomyces reniochalinae sp. nov. and Streptomyces diacarnus sp. nov. from marine sponges.</title>
        <authorList>
            <person name="Li L."/>
        </authorList>
    </citation>
    <scope>NUCLEOTIDE SEQUENCE [LARGE SCALE GENOMIC DNA]</scope>
    <source>
        <strain evidence="3 4">LHW50302</strain>
    </source>
</reference>
<keyword evidence="1" id="KW-0812">Transmembrane</keyword>
<proteinExistence type="predicted"/>
<feature type="transmembrane region" description="Helical" evidence="1">
    <location>
        <begin position="121"/>
        <end position="139"/>
    </location>
</feature>
<sequence>MAGQGEDTGAEARFPWLWLVPGVVVLAVLTVWGVLVYPDLPARVPQHFGGDGVDTYADKSVGSAFVPVFVHLGVLVVMSATTLLTVRITPESALPPHRRTVGLVNRPSTAEGARQVARAQLFLAFCVGLGLLATCRVMWSTTPQQEAEGSATSTLVLTLLPIALGTLAVLVTALRDRGRGARSSGGGRSSADG</sequence>
<dbReference type="InterPro" id="IPR012867">
    <property type="entry name" value="DUF1648"/>
</dbReference>
<gene>
    <name evidence="3" type="ORF">DQ392_19880</name>
</gene>
<protein>
    <submittedName>
        <fullName evidence="3">DUF1648 domain-containing protein</fullName>
    </submittedName>
</protein>
<feature type="transmembrane region" description="Helical" evidence="1">
    <location>
        <begin position="16"/>
        <end position="37"/>
    </location>
</feature>
<accession>A0A367EEC3</accession>
<evidence type="ECO:0000313" key="4">
    <source>
        <dbReference type="Proteomes" id="UP000253507"/>
    </source>
</evidence>
<evidence type="ECO:0000259" key="2">
    <source>
        <dbReference type="Pfam" id="PF07853"/>
    </source>
</evidence>
<dbReference type="Pfam" id="PF07853">
    <property type="entry name" value="DUF1648"/>
    <property type="match status" value="1"/>
</dbReference>